<evidence type="ECO:0000256" key="1">
    <source>
        <dbReference type="SAM" id="MobiDB-lite"/>
    </source>
</evidence>
<reference evidence="3" key="1">
    <citation type="submission" date="2023-06" db="EMBL/GenBank/DDBJ databases">
        <title>Genome-scale phylogeny and comparative genomics of the fungal order Sordariales.</title>
        <authorList>
            <consortium name="Lawrence Berkeley National Laboratory"/>
            <person name="Hensen N."/>
            <person name="Bonometti L."/>
            <person name="Westerberg I."/>
            <person name="Brannstrom I.O."/>
            <person name="Guillou S."/>
            <person name="Cros-Aarteil S."/>
            <person name="Calhoun S."/>
            <person name="Haridas S."/>
            <person name="Kuo A."/>
            <person name="Mondo S."/>
            <person name="Pangilinan J."/>
            <person name="Riley R."/>
            <person name="LaButti K."/>
            <person name="Andreopoulos B."/>
            <person name="Lipzen A."/>
            <person name="Chen C."/>
            <person name="Yanf M."/>
            <person name="Daum C."/>
            <person name="Ng V."/>
            <person name="Clum A."/>
            <person name="Steindorff A."/>
            <person name="Ohm R."/>
            <person name="Martin F."/>
            <person name="Silar P."/>
            <person name="Natvig D."/>
            <person name="Lalanne C."/>
            <person name="Gautier V."/>
            <person name="Ament-velasquez S.L."/>
            <person name="Kruys A."/>
            <person name="Hutchinson M.I."/>
            <person name="Powell A.J."/>
            <person name="Barry K."/>
            <person name="Miller A.N."/>
            <person name="Grigoriev I.V."/>
            <person name="Debuchy R."/>
            <person name="Gladieux P."/>
            <person name="Thoren M.H."/>
            <person name="Johannesson H."/>
        </authorList>
    </citation>
    <scope>NUCLEOTIDE SEQUENCE</scope>
    <source>
        <strain evidence="3">SMH3391-2</strain>
    </source>
</reference>
<proteinExistence type="predicted"/>
<feature type="transmembrane region" description="Helical" evidence="2">
    <location>
        <begin position="15"/>
        <end position="34"/>
    </location>
</feature>
<gene>
    <name evidence="3" type="ORF">B0T17DRAFT_489790</name>
</gene>
<keyword evidence="2" id="KW-0812">Transmembrane</keyword>
<feature type="transmembrane region" description="Helical" evidence="2">
    <location>
        <begin position="77"/>
        <end position="99"/>
    </location>
</feature>
<feature type="region of interest" description="Disordered" evidence="1">
    <location>
        <begin position="195"/>
        <end position="234"/>
    </location>
</feature>
<evidence type="ECO:0000313" key="4">
    <source>
        <dbReference type="Proteomes" id="UP001174934"/>
    </source>
</evidence>
<protein>
    <submittedName>
        <fullName evidence="3">Uncharacterized protein</fullName>
    </submittedName>
</protein>
<keyword evidence="2" id="KW-1133">Transmembrane helix</keyword>
<accession>A0AA40C816</accession>
<evidence type="ECO:0000313" key="3">
    <source>
        <dbReference type="EMBL" id="KAK0629001.1"/>
    </source>
</evidence>
<keyword evidence="4" id="KW-1185">Reference proteome</keyword>
<sequence>MAWELSSWLVLFRTFQLLGSLTSAVLNGFLFAFISTKHIGLSETMVILELLIVITFLYSTLAIWVQHTGERSKKTGWLAFFVASDVLFIGLDLTIICLLSQAGLPRHCSGLTSPDSPPPPDFTTLGFSDEGAGHHGQLDHLCAFERSFFFISIGLIFSYIHTIVFTVLRVGENYYTKISRFNEVSDALARAMEEASEKKSESSSPLMESAAATTTRLGAARPPPPPPPSEGIITRNTSVRSTMTAATATAPQRAAAVLIATTPLRPANLPPMMSPSSMSNRLGISMNMGMGHHHQTGGGFVPVPLDEEGDNGAAEAALVADGMQHRYRQQREEQQQQQQQQMPMLLEVEQTAESALVSDGMRSSEPMLPPYEPNRNHMVGHGLESNDMRLSEYVKGETRAQDMKDSGRY</sequence>
<feature type="compositionally biased region" description="Low complexity" evidence="1">
    <location>
        <begin position="202"/>
        <end position="215"/>
    </location>
</feature>
<dbReference type="AlphaFoldDB" id="A0AA40C816"/>
<keyword evidence="2" id="KW-0472">Membrane</keyword>
<feature type="transmembrane region" description="Helical" evidence="2">
    <location>
        <begin position="148"/>
        <end position="168"/>
    </location>
</feature>
<name>A0AA40C816_9PEZI</name>
<evidence type="ECO:0000256" key="2">
    <source>
        <dbReference type="SAM" id="Phobius"/>
    </source>
</evidence>
<organism evidence="3 4">
    <name type="scientific">Bombardia bombarda</name>
    <dbReference type="NCBI Taxonomy" id="252184"/>
    <lineage>
        <taxon>Eukaryota</taxon>
        <taxon>Fungi</taxon>
        <taxon>Dikarya</taxon>
        <taxon>Ascomycota</taxon>
        <taxon>Pezizomycotina</taxon>
        <taxon>Sordariomycetes</taxon>
        <taxon>Sordariomycetidae</taxon>
        <taxon>Sordariales</taxon>
        <taxon>Lasiosphaeriaceae</taxon>
        <taxon>Bombardia</taxon>
    </lineage>
</organism>
<feature type="transmembrane region" description="Helical" evidence="2">
    <location>
        <begin position="46"/>
        <end position="65"/>
    </location>
</feature>
<comment type="caution">
    <text evidence="3">The sequence shown here is derived from an EMBL/GenBank/DDBJ whole genome shotgun (WGS) entry which is preliminary data.</text>
</comment>
<dbReference type="Proteomes" id="UP001174934">
    <property type="component" value="Unassembled WGS sequence"/>
</dbReference>
<dbReference type="EMBL" id="JAULSR010000002">
    <property type="protein sequence ID" value="KAK0629001.1"/>
    <property type="molecule type" value="Genomic_DNA"/>
</dbReference>
<feature type="region of interest" description="Disordered" evidence="1">
    <location>
        <begin position="351"/>
        <end position="382"/>
    </location>
</feature>